<reference evidence="1 2" key="1">
    <citation type="journal article" date="2013" name="Genome Announc.">
        <title>Genome sequences for three denitrifying bacterial strains isolated from a uranium- and nitrate-contaminated subsurface environment.</title>
        <authorList>
            <person name="Venkatramanan R."/>
            <person name="Prakash O."/>
            <person name="Woyke T."/>
            <person name="Chain P."/>
            <person name="Goodwin L.A."/>
            <person name="Watson D."/>
            <person name="Brooks S."/>
            <person name="Kostka J.E."/>
            <person name="Green S.J."/>
        </authorList>
    </citation>
    <scope>NUCLEOTIDE SEQUENCE [LARGE SCALE GENOMIC DNA]</scope>
    <source>
        <strain evidence="1 2">1NES1</strain>
    </source>
</reference>
<evidence type="ECO:0000313" key="1">
    <source>
        <dbReference type="EMBL" id="AGK59547.1"/>
    </source>
</evidence>
<keyword evidence="2" id="KW-1185">Reference proteome</keyword>
<proteinExistence type="predicted"/>
<protein>
    <submittedName>
        <fullName evidence="1">Uncharacterized protein</fullName>
    </submittedName>
</protein>
<dbReference type="Proteomes" id="UP000005952">
    <property type="component" value="Chromosome"/>
</dbReference>
<dbReference type="eggNOG" id="ENOG5032TEX">
    <property type="taxonomic scope" value="Bacteria"/>
</dbReference>
<accession>N0BBD6</accession>
<organism evidence="1 2">
    <name type="scientific">Hyphomicrobium denitrificans 1NES1</name>
    <dbReference type="NCBI Taxonomy" id="670307"/>
    <lineage>
        <taxon>Bacteria</taxon>
        <taxon>Pseudomonadati</taxon>
        <taxon>Pseudomonadota</taxon>
        <taxon>Alphaproteobacteria</taxon>
        <taxon>Hyphomicrobiales</taxon>
        <taxon>Hyphomicrobiaceae</taxon>
        <taxon>Hyphomicrobium</taxon>
    </lineage>
</organism>
<dbReference type="AlphaFoldDB" id="N0BBD6"/>
<dbReference type="HOGENOM" id="CLU_144021_0_0_5"/>
<name>N0BBD6_9HYPH</name>
<dbReference type="STRING" id="670307.HYPDE_39393"/>
<dbReference type="EMBL" id="CP005587">
    <property type="protein sequence ID" value="AGK59547.1"/>
    <property type="molecule type" value="Genomic_DNA"/>
</dbReference>
<dbReference type="OrthoDB" id="7847585at2"/>
<gene>
    <name evidence="1" type="ORF">HYPDE_39393</name>
</gene>
<dbReference type="RefSeq" id="WP_015599562.1">
    <property type="nucleotide sequence ID" value="NC_021172.1"/>
</dbReference>
<dbReference type="KEGG" id="hdt:HYPDE_39393"/>
<evidence type="ECO:0000313" key="2">
    <source>
        <dbReference type="Proteomes" id="UP000005952"/>
    </source>
</evidence>
<sequence length="145" mass="16373">MAEPHVVSALAKKRAELSGDIETTQAKLRQMILDLESLDKTLLMFDPDYRIETIRPKAFRPPEDWSKRGEMTRIILGILRQATEPMTSSDIAVQLIAERALDQTDAKLQRLMTKRVGVALRGMRDRDVARSKAGPGMSVLWELAK</sequence>